<evidence type="ECO:0000313" key="2">
    <source>
        <dbReference type="EMBL" id="MBU3830695.1"/>
    </source>
</evidence>
<keyword evidence="1" id="KW-0732">Signal</keyword>
<proteinExistence type="predicted"/>
<accession>A0A9E2KV12</accession>
<evidence type="ECO:0000256" key="1">
    <source>
        <dbReference type="SAM" id="SignalP"/>
    </source>
</evidence>
<organism evidence="2 3">
    <name type="scientific">Candidatus Ureaplasma intestinipullorum</name>
    <dbReference type="NCBI Taxonomy" id="2838770"/>
    <lineage>
        <taxon>Bacteria</taxon>
        <taxon>Bacillati</taxon>
        <taxon>Mycoplasmatota</taxon>
        <taxon>Mycoplasmoidales</taxon>
        <taxon>Mycoplasmoidaceae</taxon>
        <taxon>Ureaplasma</taxon>
    </lineage>
</organism>
<name>A0A9E2KV12_9BACT</name>
<feature type="signal peptide" evidence="1">
    <location>
        <begin position="1"/>
        <end position="20"/>
    </location>
</feature>
<reference evidence="2" key="2">
    <citation type="submission" date="2021-04" db="EMBL/GenBank/DDBJ databases">
        <authorList>
            <person name="Gilroy R."/>
        </authorList>
    </citation>
    <scope>NUCLEOTIDE SEQUENCE</scope>
    <source>
        <strain evidence="2">A5-1222</strain>
    </source>
</reference>
<dbReference type="Proteomes" id="UP000824247">
    <property type="component" value="Unassembled WGS sequence"/>
</dbReference>
<dbReference type="PROSITE" id="PS51257">
    <property type="entry name" value="PROKAR_LIPOPROTEIN"/>
    <property type="match status" value="1"/>
</dbReference>
<feature type="chain" id="PRO_5039359518" description="Lipoprotein" evidence="1">
    <location>
        <begin position="21"/>
        <end position="115"/>
    </location>
</feature>
<gene>
    <name evidence="2" type="ORF">H9897_00830</name>
</gene>
<reference evidence="2" key="1">
    <citation type="journal article" date="2021" name="PeerJ">
        <title>Extensive microbial diversity within the chicken gut microbiome revealed by metagenomics and culture.</title>
        <authorList>
            <person name="Gilroy R."/>
            <person name="Ravi A."/>
            <person name="Getino M."/>
            <person name="Pursley I."/>
            <person name="Horton D.L."/>
            <person name="Alikhan N.F."/>
            <person name="Baker D."/>
            <person name="Gharbi K."/>
            <person name="Hall N."/>
            <person name="Watson M."/>
            <person name="Adriaenssens E.M."/>
            <person name="Foster-Nyarko E."/>
            <person name="Jarju S."/>
            <person name="Secka A."/>
            <person name="Antonio M."/>
            <person name="Oren A."/>
            <person name="Chaudhuri R.R."/>
            <person name="La Ragione R."/>
            <person name="Hildebrand F."/>
            <person name="Pallen M.J."/>
        </authorList>
    </citation>
    <scope>NUCLEOTIDE SEQUENCE</scope>
    <source>
        <strain evidence="2">A5-1222</strain>
    </source>
</reference>
<comment type="caution">
    <text evidence="2">The sequence shown here is derived from an EMBL/GenBank/DDBJ whole genome shotgun (WGS) entry which is preliminary data.</text>
</comment>
<dbReference type="EMBL" id="JAHLFM010000014">
    <property type="protein sequence ID" value="MBU3830695.1"/>
    <property type="molecule type" value="Genomic_DNA"/>
</dbReference>
<sequence length="115" mass="13474">MKKWKLLLSTFGVLTPLAISTPFIVSCSSGGEEKQQQVEEKQYRFYVSIIESNPLYTTYNVHKQVLEGYDNYFQPIWKDLDYGKTIKDKDWDKFVEQAKAQNIPIVFKENSIQLN</sequence>
<evidence type="ECO:0008006" key="4">
    <source>
        <dbReference type="Google" id="ProtNLM"/>
    </source>
</evidence>
<dbReference type="AlphaFoldDB" id="A0A9E2KV12"/>
<protein>
    <recommendedName>
        <fullName evidence="4">Lipoprotein</fullName>
    </recommendedName>
</protein>
<evidence type="ECO:0000313" key="3">
    <source>
        <dbReference type="Proteomes" id="UP000824247"/>
    </source>
</evidence>